<name>A0A9P5YJX4_9AGAR</name>
<protein>
    <submittedName>
        <fullName evidence="1">Uncharacterized protein</fullName>
    </submittedName>
</protein>
<comment type="caution">
    <text evidence="1">The sequence shown here is derived from an EMBL/GenBank/DDBJ whole genome shotgun (WGS) entry which is preliminary data.</text>
</comment>
<reference evidence="1" key="1">
    <citation type="submission" date="2020-11" db="EMBL/GenBank/DDBJ databases">
        <authorList>
            <consortium name="DOE Joint Genome Institute"/>
            <person name="Ahrendt S."/>
            <person name="Riley R."/>
            <person name="Andreopoulos W."/>
            <person name="Labutti K."/>
            <person name="Pangilinan J."/>
            <person name="Ruiz-Duenas F.J."/>
            <person name="Barrasa J.M."/>
            <person name="Sanchez-Garcia M."/>
            <person name="Camarero S."/>
            <person name="Miyauchi S."/>
            <person name="Serrano A."/>
            <person name="Linde D."/>
            <person name="Babiker R."/>
            <person name="Drula E."/>
            <person name="Ayuso-Fernandez I."/>
            <person name="Pacheco R."/>
            <person name="Padilla G."/>
            <person name="Ferreira P."/>
            <person name="Barriuso J."/>
            <person name="Kellner H."/>
            <person name="Castanera R."/>
            <person name="Alfaro M."/>
            <person name="Ramirez L."/>
            <person name="Pisabarro A.G."/>
            <person name="Kuo A."/>
            <person name="Tritt A."/>
            <person name="Lipzen A."/>
            <person name="He G."/>
            <person name="Yan M."/>
            <person name="Ng V."/>
            <person name="Cullen D."/>
            <person name="Martin F."/>
            <person name="Rosso M.-N."/>
            <person name="Henrissat B."/>
            <person name="Hibbett D."/>
            <person name="Martinez A.T."/>
            <person name="Grigoriev I.V."/>
        </authorList>
    </citation>
    <scope>NUCLEOTIDE SEQUENCE</scope>
    <source>
        <strain evidence="1">CBS 247.69</strain>
    </source>
</reference>
<dbReference type="Proteomes" id="UP000807353">
    <property type="component" value="Unassembled WGS sequence"/>
</dbReference>
<dbReference type="EMBL" id="MU150229">
    <property type="protein sequence ID" value="KAF9469995.1"/>
    <property type="molecule type" value="Genomic_DNA"/>
</dbReference>
<gene>
    <name evidence="1" type="ORF">BDZ94DRAFT_1329827</name>
</gene>
<accession>A0A9P5YJX4</accession>
<organism evidence="1 2">
    <name type="scientific">Collybia nuda</name>
    <dbReference type="NCBI Taxonomy" id="64659"/>
    <lineage>
        <taxon>Eukaryota</taxon>
        <taxon>Fungi</taxon>
        <taxon>Dikarya</taxon>
        <taxon>Basidiomycota</taxon>
        <taxon>Agaricomycotina</taxon>
        <taxon>Agaricomycetes</taxon>
        <taxon>Agaricomycetidae</taxon>
        <taxon>Agaricales</taxon>
        <taxon>Tricholomatineae</taxon>
        <taxon>Clitocybaceae</taxon>
        <taxon>Collybia</taxon>
    </lineage>
</organism>
<evidence type="ECO:0000313" key="1">
    <source>
        <dbReference type="EMBL" id="KAF9469995.1"/>
    </source>
</evidence>
<evidence type="ECO:0000313" key="2">
    <source>
        <dbReference type="Proteomes" id="UP000807353"/>
    </source>
</evidence>
<keyword evidence="2" id="KW-1185">Reference proteome</keyword>
<dbReference type="AlphaFoldDB" id="A0A9P5YJX4"/>
<dbReference type="OrthoDB" id="3246013at2759"/>
<proteinExistence type="predicted"/>
<sequence length="140" mass="15091">MFGAPNGLCSSITESKHIKAVKELWRHSSHFKALGQMLVTNQWLDKLAAAWIDFTAHQMLDGACLAPHIQPISPPLPSVTSTDPDDEAVDGPRVEAAVSLAKTRAADMHISKCPVFDSQVSVFHVAVATYYAPSDHSGVV</sequence>